<keyword evidence="2" id="KW-1185">Reference proteome</keyword>
<proteinExistence type="predicted"/>
<comment type="caution">
    <text evidence="1">The sequence shown here is derived from an EMBL/GenBank/DDBJ whole genome shotgun (WGS) entry which is preliminary data.</text>
</comment>
<dbReference type="Proteomes" id="UP001055811">
    <property type="component" value="Linkage Group LG06"/>
</dbReference>
<reference evidence="2" key="1">
    <citation type="journal article" date="2022" name="Mol. Ecol. Resour.">
        <title>The genomes of chicory, endive, great burdock and yacon provide insights into Asteraceae palaeo-polyploidization history and plant inulin production.</title>
        <authorList>
            <person name="Fan W."/>
            <person name="Wang S."/>
            <person name="Wang H."/>
            <person name="Wang A."/>
            <person name="Jiang F."/>
            <person name="Liu H."/>
            <person name="Zhao H."/>
            <person name="Xu D."/>
            <person name="Zhang Y."/>
        </authorList>
    </citation>
    <scope>NUCLEOTIDE SEQUENCE [LARGE SCALE GENOMIC DNA]</scope>
    <source>
        <strain evidence="2">cv. Punajuju</strain>
    </source>
</reference>
<evidence type="ECO:0000313" key="1">
    <source>
        <dbReference type="EMBL" id="KAI3722089.1"/>
    </source>
</evidence>
<dbReference type="EMBL" id="CM042014">
    <property type="protein sequence ID" value="KAI3722089.1"/>
    <property type="molecule type" value="Genomic_DNA"/>
</dbReference>
<accession>A0ACB9BJA8</accession>
<name>A0ACB9BJA8_CICIN</name>
<organism evidence="1 2">
    <name type="scientific">Cichorium intybus</name>
    <name type="common">Chicory</name>
    <dbReference type="NCBI Taxonomy" id="13427"/>
    <lineage>
        <taxon>Eukaryota</taxon>
        <taxon>Viridiplantae</taxon>
        <taxon>Streptophyta</taxon>
        <taxon>Embryophyta</taxon>
        <taxon>Tracheophyta</taxon>
        <taxon>Spermatophyta</taxon>
        <taxon>Magnoliopsida</taxon>
        <taxon>eudicotyledons</taxon>
        <taxon>Gunneridae</taxon>
        <taxon>Pentapetalae</taxon>
        <taxon>asterids</taxon>
        <taxon>campanulids</taxon>
        <taxon>Asterales</taxon>
        <taxon>Asteraceae</taxon>
        <taxon>Cichorioideae</taxon>
        <taxon>Cichorieae</taxon>
        <taxon>Cichoriinae</taxon>
        <taxon>Cichorium</taxon>
    </lineage>
</organism>
<gene>
    <name evidence="1" type="ORF">L2E82_33116</name>
</gene>
<sequence length="87" mass="10253">MVVVAIDGGRRWRWVDSVWSEGVGDQNGKKKFWVKDNEIPSIKSTWTQDNHQNTNCHPPRVLIFIQISKEFKCQMICNLNIKNLLRR</sequence>
<evidence type="ECO:0000313" key="2">
    <source>
        <dbReference type="Proteomes" id="UP001055811"/>
    </source>
</evidence>
<protein>
    <submittedName>
        <fullName evidence="1">Uncharacterized protein</fullName>
    </submittedName>
</protein>
<reference evidence="1 2" key="2">
    <citation type="journal article" date="2022" name="Mol. Ecol. Resour.">
        <title>The genomes of chicory, endive, great burdock and yacon provide insights into Asteraceae paleo-polyploidization history and plant inulin production.</title>
        <authorList>
            <person name="Fan W."/>
            <person name="Wang S."/>
            <person name="Wang H."/>
            <person name="Wang A."/>
            <person name="Jiang F."/>
            <person name="Liu H."/>
            <person name="Zhao H."/>
            <person name="Xu D."/>
            <person name="Zhang Y."/>
        </authorList>
    </citation>
    <scope>NUCLEOTIDE SEQUENCE [LARGE SCALE GENOMIC DNA]</scope>
    <source>
        <strain evidence="2">cv. Punajuju</strain>
        <tissue evidence="1">Leaves</tissue>
    </source>
</reference>